<dbReference type="GO" id="GO:0003677">
    <property type="term" value="F:DNA binding"/>
    <property type="evidence" value="ECO:0007669"/>
    <property type="project" value="InterPro"/>
</dbReference>
<dbReference type="RefSeq" id="WP_078974299.1">
    <property type="nucleotide sequence ID" value="NZ_MWQN01000001.1"/>
</dbReference>
<dbReference type="Proteomes" id="UP000190037">
    <property type="component" value="Unassembled WGS sequence"/>
</dbReference>
<reference evidence="2 3" key="1">
    <citation type="submission" date="2017-03" db="EMBL/GenBank/DDBJ databases">
        <title>Draft genome sequence of Streptomyces scabrisporus NF3, endophyte isolated from Amphipterygium adstringens.</title>
        <authorList>
            <person name="Vazquez M."/>
            <person name="Ceapa C.D."/>
            <person name="Rodriguez Luna D."/>
            <person name="Sanchez Esquivel S."/>
        </authorList>
    </citation>
    <scope>NUCLEOTIDE SEQUENCE [LARGE SCALE GENOMIC DNA]</scope>
    <source>
        <strain evidence="2 3">NF3</strain>
    </source>
</reference>
<proteinExistence type="predicted"/>
<dbReference type="Gene3D" id="1.10.260.40">
    <property type="entry name" value="lambda repressor-like DNA-binding domains"/>
    <property type="match status" value="1"/>
</dbReference>
<organism evidence="2 3">
    <name type="scientific">Embleya scabrispora</name>
    <dbReference type="NCBI Taxonomy" id="159449"/>
    <lineage>
        <taxon>Bacteria</taxon>
        <taxon>Bacillati</taxon>
        <taxon>Actinomycetota</taxon>
        <taxon>Actinomycetes</taxon>
        <taxon>Kitasatosporales</taxon>
        <taxon>Streptomycetaceae</taxon>
        <taxon>Embleya</taxon>
    </lineage>
</organism>
<dbReference type="Pfam" id="PF13560">
    <property type="entry name" value="HTH_31"/>
    <property type="match status" value="1"/>
</dbReference>
<dbReference type="AlphaFoldDB" id="A0A1T3NTS1"/>
<feature type="domain" description="HTH cro/C1-type" evidence="1">
    <location>
        <begin position="11"/>
        <end position="67"/>
    </location>
</feature>
<evidence type="ECO:0000259" key="1">
    <source>
        <dbReference type="PROSITE" id="PS50943"/>
    </source>
</evidence>
<dbReference type="InterPro" id="IPR001387">
    <property type="entry name" value="Cro/C1-type_HTH"/>
</dbReference>
<dbReference type="OrthoDB" id="4522476at2"/>
<dbReference type="EMBL" id="MWQN01000001">
    <property type="protein sequence ID" value="OPC80031.1"/>
    <property type="molecule type" value="Genomic_DNA"/>
</dbReference>
<dbReference type="STRING" id="159449.B4N89_02875"/>
<evidence type="ECO:0000313" key="3">
    <source>
        <dbReference type="Proteomes" id="UP000190037"/>
    </source>
</evidence>
<sequence length="400" mass="41998">MHTVGGIGRQIAYWRTRRGLTQAEFARLMGRSVRWVEDVEAGHRQADPRLSVLARAAVVLHIGIDRLLPPEPNREGVDHDPLAAVRVALRRADLAPTAGAPVEPPDLGVLRRELAYGWTAYAAADYLCLDRVVPPMLVGIGAASVGEGAADPLAPMVVRAGALTLAAAAAHVFGDADLAWRAADRAVTAAGRSGDAVVLARAADRLTAAMVGHEGAGAAAEFALEVEADLAAALGPCGAAGRAALRTLRLGAALATARLGDRSGTRDLLDAAERIDPGAIQVPLYRVTAHVLLGEYGRAVDGRLDPTALAVLPRGRQARHLIDLARALAALGRRGEAVTALLDAEVAAAQEIRCRPINRTFVQEILRLDSSVDGDEARLRALAARCAGKGSTRSERAWIM</sequence>
<dbReference type="PROSITE" id="PS50943">
    <property type="entry name" value="HTH_CROC1"/>
    <property type="match status" value="1"/>
</dbReference>
<keyword evidence="3" id="KW-1185">Reference proteome</keyword>
<accession>A0A1T3NTS1</accession>
<protein>
    <recommendedName>
        <fullName evidence="1">HTH cro/C1-type domain-containing protein</fullName>
    </recommendedName>
</protein>
<dbReference type="CDD" id="cd00093">
    <property type="entry name" value="HTH_XRE"/>
    <property type="match status" value="1"/>
</dbReference>
<dbReference type="SMART" id="SM00530">
    <property type="entry name" value="HTH_XRE"/>
    <property type="match status" value="1"/>
</dbReference>
<comment type="caution">
    <text evidence="2">The sequence shown here is derived from an EMBL/GenBank/DDBJ whole genome shotgun (WGS) entry which is preliminary data.</text>
</comment>
<gene>
    <name evidence="2" type="ORF">B4N89_02875</name>
</gene>
<dbReference type="InterPro" id="IPR010982">
    <property type="entry name" value="Lambda_DNA-bd_dom_sf"/>
</dbReference>
<dbReference type="SUPFAM" id="SSF47413">
    <property type="entry name" value="lambda repressor-like DNA-binding domains"/>
    <property type="match status" value="1"/>
</dbReference>
<name>A0A1T3NTS1_9ACTN</name>
<evidence type="ECO:0000313" key="2">
    <source>
        <dbReference type="EMBL" id="OPC80031.1"/>
    </source>
</evidence>